<gene>
    <name evidence="2" type="ORF">PMACD_LOCUS15098</name>
</gene>
<dbReference type="CDD" id="cd20235">
    <property type="entry name" value="PFM_spherulin-2a-like"/>
    <property type="match status" value="1"/>
</dbReference>
<comment type="caution">
    <text evidence="2">The sequence shown here is derived from an EMBL/GenBank/DDBJ whole genome shotgun (WGS) entry which is preliminary data.</text>
</comment>
<keyword evidence="3" id="KW-1185">Reference proteome</keyword>
<keyword evidence="1" id="KW-0732">Signal</keyword>
<dbReference type="OrthoDB" id="8122616at2759"/>
<dbReference type="Proteomes" id="UP000663880">
    <property type="component" value="Unassembled WGS sequence"/>
</dbReference>
<feature type="chain" id="PRO_5032493447" description="Spherulin-2A" evidence="1">
    <location>
        <begin position="16"/>
        <end position="294"/>
    </location>
</feature>
<sequence>MVFKLLLLLPALAIAKIEIELSGTFEKDLHLSFTGEEIDVISDRERDTFKLNDRNVKTGVEAYFGGWPDDAYLRSPTPWGDLFKSYGWPEVRRTLVPKRGRILSMTSQPQIVMQQIFENNSSKPATFNVGISQSLQNTMSSSWSKSEDLTINSEIGFDFDIDFANIAGKTSMVFSSSYGSSSQKAQTVTVGSSSHVDVLLQPGQSVMAELHATRGSLKVEMEYEASVSGDVAVNYNTPYKGHHFWGLSVEAVMNKAGLSDRLTSKQVIDVGFFTSSNVVVYDRKSNDKMMDIAF</sequence>
<feature type="signal peptide" evidence="1">
    <location>
        <begin position="1"/>
        <end position="15"/>
    </location>
</feature>
<organism evidence="2 3">
    <name type="scientific">Pieris macdunnoughi</name>
    <dbReference type="NCBI Taxonomy" id="345717"/>
    <lineage>
        <taxon>Eukaryota</taxon>
        <taxon>Metazoa</taxon>
        <taxon>Ecdysozoa</taxon>
        <taxon>Arthropoda</taxon>
        <taxon>Hexapoda</taxon>
        <taxon>Insecta</taxon>
        <taxon>Pterygota</taxon>
        <taxon>Neoptera</taxon>
        <taxon>Endopterygota</taxon>
        <taxon>Lepidoptera</taxon>
        <taxon>Glossata</taxon>
        <taxon>Ditrysia</taxon>
        <taxon>Papilionoidea</taxon>
        <taxon>Pieridae</taxon>
        <taxon>Pierinae</taxon>
        <taxon>Pieris</taxon>
    </lineage>
</organism>
<evidence type="ECO:0000313" key="2">
    <source>
        <dbReference type="EMBL" id="CAF4945017.1"/>
    </source>
</evidence>
<name>A0A821XKN5_9NEOP</name>
<dbReference type="AlphaFoldDB" id="A0A821XKN5"/>
<protein>
    <recommendedName>
        <fullName evidence="4">Spherulin-2A</fullName>
    </recommendedName>
</protein>
<evidence type="ECO:0000256" key="1">
    <source>
        <dbReference type="SAM" id="SignalP"/>
    </source>
</evidence>
<accession>A0A821XKN5</accession>
<proteinExistence type="predicted"/>
<dbReference type="Gene3D" id="2.170.15.10">
    <property type="entry name" value="Proaerolysin, chain A, domain 3"/>
    <property type="match status" value="1"/>
</dbReference>
<dbReference type="SUPFAM" id="SSF56973">
    <property type="entry name" value="Aerolisin/ETX pore-forming domain"/>
    <property type="match status" value="1"/>
</dbReference>
<evidence type="ECO:0000313" key="3">
    <source>
        <dbReference type="Proteomes" id="UP000663880"/>
    </source>
</evidence>
<evidence type="ECO:0008006" key="4">
    <source>
        <dbReference type="Google" id="ProtNLM"/>
    </source>
</evidence>
<reference evidence="2" key="1">
    <citation type="submission" date="2021-02" db="EMBL/GenBank/DDBJ databases">
        <authorList>
            <person name="Steward A R."/>
        </authorList>
    </citation>
    <scope>NUCLEOTIDE SEQUENCE</scope>
</reference>
<dbReference type="EMBL" id="CAJOBZ010000069">
    <property type="protein sequence ID" value="CAF4945017.1"/>
    <property type="molecule type" value="Genomic_DNA"/>
</dbReference>